<keyword evidence="3" id="KW-0234">DNA repair</keyword>
<organism evidence="8 9">
    <name type="scientific">Exophiala sideris</name>
    <dbReference type="NCBI Taxonomy" id="1016849"/>
    <lineage>
        <taxon>Eukaryota</taxon>
        <taxon>Fungi</taxon>
        <taxon>Dikarya</taxon>
        <taxon>Ascomycota</taxon>
        <taxon>Pezizomycotina</taxon>
        <taxon>Eurotiomycetes</taxon>
        <taxon>Chaetothyriomycetidae</taxon>
        <taxon>Chaetothyriales</taxon>
        <taxon>Herpotrichiellaceae</taxon>
        <taxon>Exophiala</taxon>
    </lineage>
</organism>
<feature type="domain" description="Chromatin assembly factor 1 subunit Cac1-like C-terminal" evidence="7">
    <location>
        <begin position="542"/>
        <end position="597"/>
    </location>
</feature>
<evidence type="ECO:0000256" key="5">
    <source>
        <dbReference type="SAM" id="MobiDB-lite"/>
    </source>
</evidence>
<dbReference type="EMBL" id="KN846951">
    <property type="protein sequence ID" value="KIV86165.1"/>
    <property type="molecule type" value="Genomic_DNA"/>
</dbReference>
<reference evidence="8 9" key="1">
    <citation type="submission" date="2015-01" db="EMBL/GenBank/DDBJ databases">
        <title>The Genome Sequence of Exophiala sideris CBS121828.</title>
        <authorList>
            <consortium name="The Broad Institute Genomics Platform"/>
            <person name="Cuomo C."/>
            <person name="de Hoog S."/>
            <person name="Gorbushina A."/>
            <person name="Stielow B."/>
            <person name="Teixiera M."/>
            <person name="Abouelleil A."/>
            <person name="Chapman S.B."/>
            <person name="Priest M."/>
            <person name="Young S.K."/>
            <person name="Wortman J."/>
            <person name="Nusbaum C."/>
            <person name="Birren B."/>
        </authorList>
    </citation>
    <scope>NUCLEOTIDE SEQUENCE [LARGE SCALE GENOMIC DNA]</scope>
    <source>
        <strain evidence="8 9">CBS 121828</strain>
    </source>
</reference>
<feature type="domain" description="Chromatin assembly factor 1 subunit A dimerization" evidence="6">
    <location>
        <begin position="319"/>
        <end position="394"/>
    </location>
</feature>
<evidence type="ECO:0000256" key="2">
    <source>
        <dbReference type="ARBA" id="ARBA00022763"/>
    </source>
</evidence>
<dbReference type="AlphaFoldDB" id="A0A0D1WBQ6"/>
<comment type="subcellular location">
    <subcellularLocation>
        <location evidence="1">Nucleus</location>
    </subcellularLocation>
</comment>
<evidence type="ECO:0000259" key="7">
    <source>
        <dbReference type="Pfam" id="PF21796"/>
    </source>
</evidence>
<dbReference type="PANTHER" id="PTHR15272:SF0">
    <property type="entry name" value="CHROMATIN ASSEMBLY FACTOR 1 SUBUNIT A"/>
    <property type="match status" value="1"/>
</dbReference>
<dbReference type="GO" id="GO:0005634">
    <property type="term" value="C:nucleus"/>
    <property type="evidence" value="ECO:0007669"/>
    <property type="project" value="UniProtKB-SubCell"/>
</dbReference>
<evidence type="ECO:0000256" key="1">
    <source>
        <dbReference type="ARBA" id="ARBA00004123"/>
    </source>
</evidence>
<dbReference type="STRING" id="1016849.A0A0D1WBQ6"/>
<evidence type="ECO:0000256" key="3">
    <source>
        <dbReference type="ARBA" id="ARBA00023204"/>
    </source>
</evidence>
<feature type="compositionally biased region" description="Polar residues" evidence="5">
    <location>
        <begin position="198"/>
        <end position="211"/>
    </location>
</feature>
<name>A0A0D1WBQ6_9EURO</name>
<feature type="compositionally biased region" description="Basic and acidic residues" evidence="5">
    <location>
        <begin position="97"/>
        <end position="176"/>
    </location>
</feature>
<dbReference type="GO" id="GO:0006281">
    <property type="term" value="P:DNA repair"/>
    <property type="evidence" value="ECO:0007669"/>
    <property type="project" value="UniProtKB-KW"/>
</dbReference>
<keyword evidence="4" id="KW-0539">Nucleus</keyword>
<feature type="region of interest" description="Disordered" evidence="5">
    <location>
        <begin position="1"/>
        <end position="226"/>
    </location>
</feature>
<dbReference type="HOGENOM" id="CLU_013392_1_0_1"/>
<dbReference type="PANTHER" id="PTHR15272">
    <property type="entry name" value="CHROMATIN ASSEMBLY FACTOR 1 SUBUNIT A CAF-1 SUBUNIT A"/>
    <property type="match status" value="1"/>
</dbReference>
<proteinExistence type="predicted"/>
<dbReference type="GO" id="GO:0006334">
    <property type="term" value="P:nucleosome assembly"/>
    <property type="evidence" value="ECO:0007669"/>
    <property type="project" value="TreeGrafter"/>
</dbReference>
<dbReference type="Pfam" id="PF21796">
    <property type="entry name" value="Cac1_C"/>
    <property type="match status" value="1"/>
</dbReference>
<dbReference type="OrthoDB" id="79480at2759"/>
<dbReference type="Pfam" id="PF12253">
    <property type="entry name" value="CAF1A_dimeriz"/>
    <property type="match status" value="1"/>
</dbReference>
<gene>
    <name evidence="8" type="ORF">PV11_01795</name>
</gene>
<evidence type="ECO:0000256" key="4">
    <source>
        <dbReference type="ARBA" id="ARBA00023242"/>
    </source>
</evidence>
<feature type="region of interest" description="Disordered" evidence="5">
    <location>
        <begin position="367"/>
        <end position="404"/>
    </location>
</feature>
<evidence type="ECO:0000313" key="9">
    <source>
        <dbReference type="Proteomes" id="UP000053599"/>
    </source>
</evidence>
<evidence type="ECO:0000313" key="8">
    <source>
        <dbReference type="EMBL" id="KIV86165.1"/>
    </source>
</evidence>
<evidence type="ECO:0000259" key="6">
    <source>
        <dbReference type="Pfam" id="PF12253"/>
    </source>
</evidence>
<feature type="compositionally biased region" description="Acidic residues" evidence="5">
    <location>
        <begin position="367"/>
        <end position="402"/>
    </location>
</feature>
<dbReference type="InterPro" id="IPR048800">
    <property type="entry name" value="Cac1-like_C"/>
</dbReference>
<sequence>METETIATTPGAPALAPQQLTPTSKKRNYKGEVVNHSSALTPPLEQQRTPITATRSRSVSPALSRASTPLTELGSTPLLSPSQSAMAPTDPKKKRLTFAEREVEKALKLQEKEQKEQEKAEKERQKAEAKAKKEEEKKAKEAAKEEKQRQKDAVKQEKEAEKERRAAEALKKERAQMRIGAFFGRPALASTPPLSPDDVSQGTRSRRSSVASIDMEPSVVESKSIQPPNPEYRTWIQPFFVKENVELAPFNRFHSTKAPDDLLPLNQTVFPEKVHTRFHKRRRLAKIRPVKQIMEEVGPVDAPVDLTGTTDDLATIPIKYMFFHQDIRPPYQGTYTRVVSPRRARKIALNPSIRALPDTNYDYDSEAEWQEPEEGDDDLMDEDEKSEDEDGEEEMDDFLDDEGAVHKRSTVVTEMEPKSSGLCWEGTDCRPQDGFDLSIYRMDVLHDSTTFPIDPYSTNHWSDLGKMSPKKREKAPATQISMQPPRLPLMAVDGNCGTLMPTVQGQIPTLDQTENTKSNAKLVAGSTSKSGKPVKMIQADLLPAFRDAVSGSPLTKLGLTEVLKQQFKQCPKDAIKNTLEAIAVRQGGKEAGWKWVLVN</sequence>
<protein>
    <recommendedName>
        <fullName evidence="10">Chromatin assembly factor 1 subunit A</fullName>
    </recommendedName>
</protein>
<evidence type="ECO:0008006" key="10">
    <source>
        <dbReference type="Google" id="ProtNLM"/>
    </source>
</evidence>
<keyword evidence="2" id="KW-0227">DNA damage</keyword>
<dbReference type="Proteomes" id="UP000053599">
    <property type="component" value="Unassembled WGS sequence"/>
</dbReference>
<feature type="compositionally biased region" description="Polar residues" evidence="5">
    <location>
        <begin position="35"/>
        <end position="86"/>
    </location>
</feature>
<dbReference type="GO" id="GO:0033186">
    <property type="term" value="C:CAF-1 complex"/>
    <property type="evidence" value="ECO:0007669"/>
    <property type="project" value="TreeGrafter"/>
</dbReference>
<accession>A0A0D1WBQ6</accession>
<dbReference type="GO" id="GO:0006260">
    <property type="term" value="P:DNA replication"/>
    <property type="evidence" value="ECO:0007669"/>
    <property type="project" value="UniProtKB-KW"/>
</dbReference>
<dbReference type="InterPro" id="IPR022043">
    <property type="entry name" value="CAF1A_DD"/>
</dbReference>